<evidence type="ECO:0000256" key="9">
    <source>
        <dbReference type="ARBA" id="ARBA00022989"/>
    </source>
</evidence>
<feature type="signal peptide" evidence="13">
    <location>
        <begin position="1"/>
        <end position="23"/>
    </location>
</feature>
<organism evidence="15 16">
    <name type="scientific">Lomentospora prolificans</name>
    <dbReference type="NCBI Taxonomy" id="41688"/>
    <lineage>
        <taxon>Eukaryota</taxon>
        <taxon>Fungi</taxon>
        <taxon>Dikarya</taxon>
        <taxon>Ascomycota</taxon>
        <taxon>Pezizomycotina</taxon>
        <taxon>Sordariomycetes</taxon>
        <taxon>Hypocreomycetidae</taxon>
        <taxon>Microascales</taxon>
        <taxon>Microascaceae</taxon>
        <taxon>Lomentospora</taxon>
    </lineage>
</organism>
<keyword evidence="7" id="KW-0378">Hydrolase</keyword>
<dbReference type="PIRSF" id="PIRSF027093">
    <property type="entry name" value="EndopolyPtase_N1"/>
    <property type="match status" value="1"/>
</dbReference>
<dbReference type="FunFam" id="3.60.21.10:FF:000082">
    <property type="entry name" value="Endopolyphosphatase"/>
    <property type="match status" value="1"/>
</dbReference>
<evidence type="ECO:0000256" key="1">
    <source>
        <dbReference type="ARBA" id="ARBA00004576"/>
    </source>
</evidence>
<dbReference type="GO" id="GO:0000298">
    <property type="term" value="F:endopolyphosphatase activity"/>
    <property type="evidence" value="ECO:0007669"/>
    <property type="project" value="UniProtKB-EC"/>
</dbReference>
<evidence type="ECO:0000256" key="5">
    <source>
        <dbReference type="ARBA" id="ARBA00022554"/>
    </source>
</evidence>
<keyword evidence="5" id="KW-0926">Vacuole</keyword>
<feature type="compositionally biased region" description="Basic residues" evidence="12">
    <location>
        <begin position="542"/>
        <end position="556"/>
    </location>
</feature>
<feature type="region of interest" description="Disordered" evidence="12">
    <location>
        <begin position="346"/>
        <end position="394"/>
    </location>
</feature>
<dbReference type="GO" id="GO:0006798">
    <property type="term" value="P:polyphosphate catabolic process"/>
    <property type="evidence" value="ECO:0007669"/>
    <property type="project" value="TreeGrafter"/>
</dbReference>
<comment type="similarity">
    <text evidence="2">Belongs to the endopolyphosphatase PPN1 family.</text>
</comment>
<dbReference type="GO" id="GO:0005774">
    <property type="term" value="C:vacuolar membrane"/>
    <property type="evidence" value="ECO:0007669"/>
    <property type="project" value="UniProtKB-SubCell"/>
</dbReference>
<dbReference type="STRING" id="41688.A0A2N3N653"/>
<evidence type="ECO:0000313" key="15">
    <source>
        <dbReference type="EMBL" id="PKS07906.1"/>
    </source>
</evidence>
<feature type="compositionally biased region" description="Basic residues" evidence="12">
    <location>
        <begin position="710"/>
        <end position="720"/>
    </location>
</feature>
<comment type="caution">
    <text evidence="15">The sequence shown here is derived from an EMBL/GenBank/DDBJ whole genome shotgun (WGS) entry which is preliminary data.</text>
</comment>
<keyword evidence="9" id="KW-1133">Transmembrane helix</keyword>
<dbReference type="CDD" id="cd00842">
    <property type="entry name" value="MPP_ASMase"/>
    <property type="match status" value="1"/>
</dbReference>
<reference evidence="15 16" key="1">
    <citation type="journal article" date="2017" name="G3 (Bethesda)">
        <title>First Draft Genome Sequence of the Pathogenic Fungus Lomentospora prolificans (Formerly Scedosporium prolificans).</title>
        <authorList>
            <person name="Luo R."/>
            <person name="Zimin A."/>
            <person name="Workman R."/>
            <person name="Fan Y."/>
            <person name="Pertea G."/>
            <person name="Grossman N."/>
            <person name="Wear M.P."/>
            <person name="Jia B."/>
            <person name="Miller H."/>
            <person name="Casadevall A."/>
            <person name="Timp W."/>
            <person name="Zhang S.X."/>
            <person name="Salzberg S.L."/>
        </authorList>
    </citation>
    <scope>NUCLEOTIDE SEQUENCE [LARGE SCALE GENOMIC DNA]</scope>
    <source>
        <strain evidence="15 16">JHH-5317</strain>
    </source>
</reference>
<feature type="region of interest" description="Disordered" evidence="12">
    <location>
        <begin position="497"/>
        <end position="516"/>
    </location>
</feature>
<dbReference type="AlphaFoldDB" id="A0A2N3N653"/>
<keyword evidence="11" id="KW-0325">Glycoprotein</keyword>
<feature type="chain" id="PRO_5014910877" description="Endopolyphosphatase" evidence="13">
    <location>
        <begin position="24"/>
        <end position="751"/>
    </location>
</feature>
<sequence>MANSRLILAALYASLGLIPGATGSSSTYEGLQRVLDAGADRSDASHLGAPGQKSLRGRFLHITDFHPDEYYKPYTNTDMVCHRRKGNAGYYGTELSSCDSPRSLANATLDWVAANLRDEIDFVIWTGDSARHDSDEQIPRTAAEVLRSNQYLADKMFSTFADENNPERLAVPVIPTIGNNDFIPHNVLLPGPNRWLQHYSEIWRPFIPEEQRHAFEFGGWFWVEVIPNRLAVFSLNTMYFFDRNAAIDNCVNPVEPGFKQLEWLRIQLQLLRSRGMKAILTGHVPPAKTDSKELWDESCWQKYNLWMRQFRDVVTGTVYGHMNIDHFVLHDTRQINIDFIGGNSETSSERIGLDFGDEEEPEEDDDDGGNDEEWEEEEEVDEMERHDELKKKKRSSVSVKGSKTKYLVELRELWSKLPPVKVLCEDHNDDVQEVEDAALRRKKGKKKRRKRKKKLLKKLGGKWAERYHVSLISPSVVPNFFPTLRVVEYNITGLEDLPTWLPPNDSKPPTVRQYSDDDAELQELDEEIERAKTIKATNGPKGKGKGKKKKKKKGKKPKDPSLVVPEGPDKTAEPGPAYSMQPLTFTGYTQYFSNLTDINNISPERDPKDKNKPAAKEFNFEVEYSTFNDMVFKLPDLTVRNYVRLAFRMGLAAADRRSTKEIEVDEEGDDDDNDEEEGVDGPEEADDDEEADEEDESPPVECETVGGSSLKKHKERRRRASERAWRRFVKYAFVSTGLEEEEAAMFDDDEE</sequence>
<feature type="region of interest" description="Disordered" evidence="12">
    <location>
        <begin position="656"/>
        <end position="722"/>
    </location>
</feature>
<keyword evidence="13" id="KW-0732">Signal</keyword>
<dbReference type="GO" id="GO:0004309">
    <property type="term" value="F:exopolyphosphatase activity"/>
    <property type="evidence" value="ECO:0007669"/>
    <property type="project" value="TreeGrafter"/>
</dbReference>
<dbReference type="EC" id="3.6.1.10" evidence="3"/>
<evidence type="ECO:0000259" key="14">
    <source>
        <dbReference type="Pfam" id="PF00149"/>
    </source>
</evidence>
<keyword evidence="8" id="KW-0735">Signal-anchor</keyword>
<dbReference type="VEuPathDB" id="FungiDB:jhhlp_006514"/>
<evidence type="ECO:0000256" key="6">
    <source>
        <dbReference type="ARBA" id="ARBA00022692"/>
    </source>
</evidence>
<evidence type="ECO:0000256" key="12">
    <source>
        <dbReference type="SAM" id="MobiDB-lite"/>
    </source>
</evidence>
<evidence type="ECO:0000256" key="11">
    <source>
        <dbReference type="ARBA" id="ARBA00023180"/>
    </source>
</evidence>
<evidence type="ECO:0000256" key="2">
    <source>
        <dbReference type="ARBA" id="ARBA00010399"/>
    </source>
</evidence>
<dbReference type="PANTHER" id="PTHR10340:SF55">
    <property type="entry name" value="ENDOPOLYPHOSPHATASE"/>
    <property type="match status" value="1"/>
</dbReference>
<evidence type="ECO:0000256" key="10">
    <source>
        <dbReference type="ARBA" id="ARBA00023136"/>
    </source>
</evidence>
<evidence type="ECO:0000256" key="8">
    <source>
        <dbReference type="ARBA" id="ARBA00022968"/>
    </source>
</evidence>
<keyword evidence="10" id="KW-0472">Membrane</keyword>
<protein>
    <recommendedName>
        <fullName evidence="4">Endopolyphosphatase</fullName>
        <ecNumber evidence="3">3.6.1.10</ecNumber>
    </recommendedName>
</protein>
<evidence type="ECO:0000256" key="7">
    <source>
        <dbReference type="ARBA" id="ARBA00022801"/>
    </source>
</evidence>
<dbReference type="GO" id="GO:0008081">
    <property type="term" value="F:phosphoric diester hydrolase activity"/>
    <property type="evidence" value="ECO:0007669"/>
    <property type="project" value="TreeGrafter"/>
</dbReference>
<dbReference type="FunCoup" id="A0A2N3N653">
    <property type="interactions" value="181"/>
</dbReference>
<feature type="compositionally biased region" description="Acidic residues" evidence="12">
    <location>
        <begin position="355"/>
        <end position="382"/>
    </location>
</feature>
<feature type="domain" description="Calcineurin-like phosphoesterase" evidence="14">
    <location>
        <begin position="58"/>
        <end position="321"/>
    </location>
</feature>
<proteinExistence type="inferred from homology"/>
<evidence type="ECO:0000256" key="4">
    <source>
        <dbReference type="ARBA" id="ARBA00014458"/>
    </source>
</evidence>
<dbReference type="SUPFAM" id="SSF56300">
    <property type="entry name" value="Metallo-dependent phosphatases"/>
    <property type="match status" value="1"/>
</dbReference>
<evidence type="ECO:0000313" key="16">
    <source>
        <dbReference type="Proteomes" id="UP000233524"/>
    </source>
</evidence>
<name>A0A2N3N653_9PEZI</name>
<dbReference type="InterPro" id="IPR029052">
    <property type="entry name" value="Metallo-depent_PP-like"/>
</dbReference>
<dbReference type="PANTHER" id="PTHR10340">
    <property type="entry name" value="SPHINGOMYELIN PHOSPHODIESTERASE"/>
    <property type="match status" value="1"/>
</dbReference>
<feature type="region of interest" description="Disordered" evidence="12">
    <location>
        <begin position="530"/>
        <end position="578"/>
    </location>
</feature>
<feature type="compositionally biased region" description="Acidic residues" evidence="12">
    <location>
        <begin position="663"/>
        <end position="698"/>
    </location>
</feature>
<dbReference type="Gene3D" id="3.60.21.10">
    <property type="match status" value="1"/>
</dbReference>
<dbReference type="EMBL" id="NLAX01000701">
    <property type="protein sequence ID" value="PKS07906.1"/>
    <property type="molecule type" value="Genomic_DNA"/>
</dbReference>
<accession>A0A2N3N653</accession>
<dbReference type="InterPro" id="IPR041805">
    <property type="entry name" value="ASMase/PPN1_MPP"/>
</dbReference>
<dbReference type="Proteomes" id="UP000233524">
    <property type="component" value="Unassembled WGS sequence"/>
</dbReference>
<evidence type="ECO:0000256" key="3">
    <source>
        <dbReference type="ARBA" id="ARBA00012459"/>
    </source>
</evidence>
<evidence type="ECO:0000256" key="13">
    <source>
        <dbReference type="SAM" id="SignalP"/>
    </source>
</evidence>
<dbReference type="GO" id="GO:0000324">
    <property type="term" value="C:fungal-type vacuole"/>
    <property type="evidence" value="ECO:0007669"/>
    <property type="project" value="TreeGrafter"/>
</dbReference>
<dbReference type="OrthoDB" id="348678at2759"/>
<dbReference type="Pfam" id="PF00149">
    <property type="entry name" value="Metallophos"/>
    <property type="match status" value="1"/>
</dbReference>
<keyword evidence="6" id="KW-0812">Transmembrane</keyword>
<dbReference type="InterPro" id="IPR004843">
    <property type="entry name" value="Calcineurin-like_PHP"/>
</dbReference>
<gene>
    <name evidence="15" type="ORF">jhhlp_006514</name>
</gene>
<dbReference type="InParanoid" id="A0A2N3N653"/>
<dbReference type="InterPro" id="IPR012358">
    <property type="entry name" value="EndopolyPtase_N1"/>
</dbReference>
<comment type="subcellular location">
    <subcellularLocation>
        <location evidence="1">Vacuole membrane</location>
        <topology evidence="1">Single-pass type II membrane protein</topology>
    </subcellularLocation>
</comment>
<keyword evidence="16" id="KW-1185">Reference proteome</keyword>